<evidence type="ECO:0000256" key="5">
    <source>
        <dbReference type="ARBA" id="ARBA00022692"/>
    </source>
</evidence>
<feature type="domain" description="TIR" evidence="15">
    <location>
        <begin position="829"/>
        <end position="972"/>
    </location>
</feature>
<evidence type="ECO:0000259" key="15">
    <source>
        <dbReference type="PROSITE" id="PS50104"/>
    </source>
</evidence>
<dbReference type="PANTHER" id="PTHR24365">
    <property type="entry name" value="TOLL-LIKE RECEPTOR"/>
    <property type="match status" value="1"/>
</dbReference>
<evidence type="ECO:0000313" key="17">
    <source>
        <dbReference type="Proteomes" id="UP000002279"/>
    </source>
</evidence>
<dbReference type="PROSITE" id="PS51450">
    <property type="entry name" value="LRR"/>
    <property type="match status" value="4"/>
</dbReference>
<keyword evidence="5" id="KW-0812">Transmembrane</keyword>
<evidence type="ECO:0000256" key="14">
    <source>
        <dbReference type="SAM" id="MobiDB-lite"/>
    </source>
</evidence>
<dbReference type="SMART" id="SM00255">
    <property type="entry name" value="TIR"/>
    <property type="match status" value="1"/>
</dbReference>
<dbReference type="PRINTS" id="PR00019">
    <property type="entry name" value="LEURICHRPT"/>
</dbReference>
<accession>A0A6I8N5V4</accession>
<keyword evidence="11" id="KW-0675">Receptor</keyword>
<keyword evidence="6" id="KW-0732">Signal</keyword>
<sequence length="992" mass="110528">MFPLSFKQAPSSPGAGKKVRRDTVAGPEPLTDRRREGVAPSQPPGMEPEDPPSPRWLDLVLAGLALLSLAQAYGFRKCAQYELDVRHVICIHKSIANLSEAIGELPAYTTHLNLSQNLLPALPSQGFAHLPGLEDLRLEWNHISDIRPGAFLGLGNLTLLNLVENKLVTVNDSSFLGLSRLRILLLNHNFIVTVQERAFAPTLDLRLLNLSRNSIADPPPVVAALRRLRRLEVLDLSRNKISSLRGCSGTLPALAELRLCDNLLTALDFSSWRPPNLTSLDVSRNLHLHEVRLDGLPRLTSLNLSTTEVDLERLGGRAPRGLRALDLSFTVGNLSSVCGLLERLPRLESLGFRGNGVMARDVRSLANCSGPLRSLDLGGSSTLTGLVDAELDAVPGLEWLSLKGSQLSQVSNASWGALRNLTVLDLSLNRLKAFPDWTFGPLGALRFLDLSRNPLVEVAGAAFSGLGALRELHLAGCWVVAIRSSSFAPFPNLEVLNLRENNIRTLKKKTFQALGKLHLLTLSQNRLGAIEQGAFRGLHNLRHLDLAYNILTGFHKGVFRDLEGLEVLDLSFNKITYETNRTESPFTGLPALRRLNLEGQLNGIQVVPCNFFNGLGGLRELLLGKNSAVFLDSNQLDPLTNLTSLDISGTRAGERGLFLSLGLFRPLGRLVRLRLENNNLESLGPGMFSGLKSLRILSLRFNSLKVVDRDHVRDLPALRFLDLFGNRLDCTCGNLWFKNWAVGNASVQVPYLGSYACSQPDTNSLLVDFDDPVCNYELGKVYFLCSSTLVLATLAGTLLSSKLSWWLRYGLYVVRTWTEARWKREDRPFTYDAFVSFAADDERWVYEELVPALERDGRPAFRLCLHHRDFEPGADIFENIQAAVDTSRKTLCVVSRHYLRSEWCRLEVQLASVKMVYDHRDVVILIFLEDVPTYRLSGFHRLRKLVKKQTFITWPEDPGERPLFWARIRNALANRTVGDEGDEEDKQLIVAT</sequence>
<reference evidence="16" key="3">
    <citation type="submission" date="2025-09" db="UniProtKB">
        <authorList>
            <consortium name="Ensembl"/>
        </authorList>
    </citation>
    <scope>IDENTIFICATION</scope>
    <source>
        <strain evidence="16">Glennie</strain>
    </source>
</reference>
<dbReference type="GO" id="GO:0005886">
    <property type="term" value="C:plasma membrane"/>
    <property type="evidence" value="ECO:0000318"/>
    <property type="project" value="GO_Central"/>
</dbReference>
<dbReference type="PROSITE" id="PS50104">
    <property type="entry name" value="TIR"/>
    <property type="match status" value="1"/>
</dbReference>
<dbReference type="SUPFAM" id="SSF52200">
    <property type="entry name" value="Toll/Interleukin receptor TIR domain"/>
    <property type="match status" value="1"/>
</dbReference>
<evidence type="ECO:0000256" key="12">
    <source>
        <dbReference type="ARBA" id="ARBA00023180"/>
    </source>
</evidence>
<evidence type="ECO:0000256" key="1">
    <source>
        <dbReference type="ARBA" id="ARBA00004479"/>
    </source>
</evidence>
<dbReference type="InterPro" id="IPR001611">
    <property type="entry name" value="Leu-rich_rpt"/>
</dbReference>
<feature type="compositionally biased region" description="Pro residues" evidence="14">
    <location>
        <begin position="41"/>
        <end position="53"/>
    </location>
</feature>
<keyword evidence="8" id="KW-0391">Immunity</keyword>
<dbReference type="GO" id="GO:0038023">
    <property type="term" value="F:signaling receptor activity"/>
    <property type="evidence" value="ECO:0000318"/>
    <property type="project" value="GO_Central"/>
</dbReference>
<evidence type="ECO:0000256" key="13">
    <source>
        <dbReference type="ARBA" id="ARBA00023198"/>
    </source>
</evidence>
<organism evidence="16 17">
    <name type="scientific">Ornithorhynchus anatinus</name>
    <name type="common">Duckbill platypus</name>
    <dbReference type="NCBI Taxonomy" id="9258"/>
    <lineage>
        <taxon>Eukaryota</taxon>
        <taxon>Metazoa</taxon>
        <taxon>Chordata</taxon>
        <taxon>Craniata</taxon>
        <taxon>Vertebrata</taxon>
        <taxon>Euteleostomi</taxon>
        <taxon>Mammalia</taxon>
        <taxon>Monotremata</taxon>
        <taxon>Ornithorhynchidae</taxon>
        <taxon>Ornithorhynchus</taxon>
    </lineage>
</organism>
<protein>
    <recommendedName>
        <fullName evidence="15">TIR domain-containing protein</fullName>
    </recommendedName>
</protein>
<evidence type="ECO:0000256" key="7">
    <source>
        <dbReference type="ARBA" id="ARBA00022737"/>
    </source>
</evidence>
<evidence type="ECO:0000256" key="4">
    <source>
        <dbReference type="ARBA" id="ARBA00022614"/>
    </source>
</evidence>
<dbReference type="InterPro" id="IPR003591">
    <property type="entry name" value="Leu-rich_rpt_typical-subtyp"/>
</dbReference>
<evidence type="ECO:0000256" key="10">
    <source>
        <dbReference type="ARBA" id="ARBA00023136"/>
    </source>
</evidence>
<dbReference type="InParanoid" id="A0A6I8N5V4"/>
<evidence type="ECO:0000256" key="8">
    <source>
        <dbReference type="ARBA" id="ARBA00022859"/>
    </source>
</evidence>
<dbReference type="SUPFAM" id="SSF52058">
    <property type="entry name" value="L domain-like"/>
    <property type="match status" value="2"/>
</dbReference>
<dbReference type="GO" id="GO:0006954">
    <property type="term" value="P:inflammatory response"/>
    <property type="evidence" value="ECO:0000318"/>
    <property type="project" value="GO_Central"/>
</dbReference>
<dbReference type="OMA" id="HERPLFW"/>
<dbReference type="GeneTree" id="ENSGT00940000163576"/>
<dbReference type="GO" id="GO:0045087">
    <property type="term" value="P:innate immune response"/>
    <property type="evidence" value="ECO:0007669"/>
    <property type="project" value="UniProtKB-KW"/>
</dbReference>
<keyword evidence="7" id="KW-0677">Repeat</keyword>
<dbReference type="SMART" id="SM00369">
    <property type="entry name" value="LRR_TYP"/>
    <property type="match status" value="18"/>
</dbReference>
<dbReference type="Gene3D" id="3.40.50.10140">
    <property type="entry name" value="Toll/interleukin-1 receptor homology (TIR) domain"/>
    <property type="match status" value="1"/>
</dbReference>
<comment type="subcellular location">
    <subcellularLocation>
        <location evidence="1">Membrane</location>
        <topology evidence="1">Single-pass type I membrane protein</topology>
    </subcellularLocation>
</comment>
<keyword evidence="3" id="KW-0399">Innate immunity</keyword>
<keyword evidence="13" id="KW-0395">Inflammatory response</keyword>
<dbReference type="FunFam" id="3.80.10.10:FF:000770">
    <property type="entry name" value="Uncharacterized protein"/>
    <property type="match status" value="1"/>
</dbReference>
<feature type="region of interest" description="Disordered" evidence="14">
    <location>
        <begin position="1"/>
        <end position="53"/>
    </location>
</feature>
<dbReference type="Bgee" id="ENSOANG00000038156">
    <property type="expression patterns" value="Expressed in fibroblast and 7 other cell types or tissues"/>
</dbReference>
<keyword evidence="4" id="KW-0433">Leucine-rich repeat</keyword>
<evidence type="ECO:0000256" key="11">
    <source>
        <dbReference type="ARBA" id="ARBA00023170"/>
    </source>
</evidence>
<dbReference type="Pfam" id="PF01582">
    <property type="entry name" value="TIR"/>
    <property type="match status" value="1"/>
</dbReference>
<dbReference type="Pfam" id="PF13855">
    <property type="entry name" value="LRR_8"/>
    <property type="match status" value="5"/>
</dbReference>
<dbReference type="GO" id="GO:0002224">
    <property type="term" value="P:toll-like receptor signaling pathway"/>
    <property type="evidence" value="ECO:0000318"/>
    <property type="project" value="GO_Central"/>
</dbReference>
<keyword evidence="17" id="KW-1185">Reference proteome</keyword>
<evidence type="ECO:0000256" key="9">
    <source>
        <dbReference type="ARBA" id="ARBA00022989"/>
    </source>
</evidence>
<dbReference type="Ensembl" id="ENSOANT00000047759.1">
    <property type="protein sequence ID" value="ENSOANP00000036363.1"/>
    <property type="gene ID" value="ENSOANG00000038156.1"/>
</dbReference>
<dbReference type="Gene3D" id="3.80.10.10">
    <property type="entry name" value="Ribonuclease Inhibitor"/>
    <property type="match status" value="5"/>
</dbReference>
<dbReference type="SMART" id="SM00365">
    <property type="entry name" value="LRR_SD22"/>
    <property type="match status" value="5"/>
</dbReference>
<evidence type="ECO:0000256" key="6">
    <source>
        <dbReference type="ARBA" id="ARBA00022729"/>
    </source>
</evidence>
<keyword evidence="12" id="KW-0325">Glycoprotein</keyword>
<evidence type="ECO:0000256" key="3">
    <source>
        <dbReference type="ARBA" id="ARBA00022588"/>
    </source>
</evidence>
<keyword evidence="9" id="KW-1133">Transmembrane helix</keyword>
<dbReference type="InterPro" id="IPR035897">
    <property type="entry name" value="Toll_tir_struct_dom_sf"/>
</dbReference>
<evidence type="ECO:0000313" key="16">
    <source>
        <dbReference type="Ensembl" id="ENSOANP00000036363.1"/>
    </source>
</evidence>
<dbReference type="InterPro" id="IPR032675">
    <property type="entry name" value="LRR_dom_sf"/>
</dbReference>
<dbReference type="FunFam" id="3.40.50.10140:FF:000001">
    <property type="entry name" value="Toll-like receptor 2"/>
    <property type="match status" value="1"/>
</dbReference>
<dbReference type="AlphaFoldDB" id="A0A6I8N5V4"/>
<reference evidence="16 17" key="1">
    <citation type="journal article" date="2008" name="Nature">
        <title>Genome analysis of the platypus reveals unique signatures of evolution.</title>
        <authorList>
            <person name="Warren W.C."/>
            <person name="Hillier L.W."/>
            <person name="Marshall Graves J.A."/>
            <person name="Birney E."/>
            <person name="Ponting C.P."/>
            <person name="Grutzner F."/>
            <person name="Belov K."/>
            <person name="Miller W."/>
            <person name="Clarke L."/>
            <person name="Chinwalla A.T."/>
            <person name="Yang S.P."/>
            <person name="Heger A."/>
            <person name="Locke D.P."/>
            <person name="Miethke P."/>
            <person name="Waters P.D."/>
            <person name="Veyrunes F."/>
            <person name="Fulton L."/>
            <person name="Fulton B."/>
            <person name="Graves T."/>
            <person name="Wallis J."/>
            <person name="Puente X.S."/>
            <person name="Lopez-Otin C."/>
            <person name="Ordonez G.R."/>
            <person name="Eichler E.E."/>
            <person name="Chen L."/>
            <person name="Cheng Z."/>
            <person name="Deakin J.E."/>
            <person name="Alsop A."/>
            <person name="Thompson K."/>
            <person name="Kirby P."/>
            <person name="Papenfuss A.T."/>
            <person name="Wakefield M.J."/>
            <person name="Olender T."/>
            <person name="Lancet D."/>
            <person name="Huttley G.A."/>
            <person name="Smit A.F."/>
            <person name="Pask A."/>
            <person name="Temple-Smith P."/>
            <person name="Batzer M.A."/>
            <person name="Walker J.A."/>
            <person name="Konkel M.K."/>
            <person name="Harris R.S."/>
            <person name="Whittington C.M."/>
            <person name="Wong E.S."/>
            <person name="Gemmell N.J."/>
            <person name="Buschiazzo E."/>
            <person name="Vargas Jentzsch I.M."/>
            <person name="Merkel A."/>
            <person name="Schmitz J."/>
            <person name="Zemann A."/>
            <person name="Churakov G."/>
            <person name="Kriegs J.O."/>
            <person name="Brosius J."/>
            <person name="Murchison E.P."/>
            <person name="Sachidanandam R."/>
            <person name="Smith C."/>
            <person name="Hannon G.J."/>
            <person name="Tsend-Ayush E."/>
            <person name="McMillan D."/>
            <person name="Attenborough R."/>
            <person name="Rens W."/>
            <person name="Ferguson-Smith M."/>
            <person name="Lefevre C.M."/>
            <person name="Sharp J.A."/>
            <person name="Nicholas K.R."/>
            <person name="Ray D.A."/>
            <person name="Kube M."/>
            <person name="Reinhardt R."/>
            <person name="Pringle T.H."/>
            <person name="Taylor J."/>
            <person name="Jones R.C."/>
            <person name="Nixon B."/>
            <person name="Dacheux J.L."/>
            <person name="Niwa H."/>
            <person name="Sekita Y."/>
            <person name="Huang X."/>
            <person name="Stark A."/>
            <person name="Kheradpour P."/>
            <person name="Kellis M."/>
            <person name="Flicek P."/>
            <person name="Chen Y."/>
            <person name="Webber C."/>
            <person name="Hardison R."/>
            <person name="Nelson J."/>
            <person name="Hallsworth-Pepin K."/>
            <person name="Delehaunty K."/>
            <person name="Markovic C."/>
            <person name="Minx P."/>
            <person name="Feng Y."/>
            <person name="Kremitzki C."/>
            <person name="Mitreva M."/>
            <person name="Glasscock J."/>
            <person name="Wylie T."/>
            <person name="Wohldmann P."/>
            <person name="Thiru P."/>
            <person name="Nhan M.N."/>
            <person name="Pohl C.S."/>
            <person name="Smith S.M."/>
            <person name="Hou S."/>
            <person name="Nefedov M."/>
            <person name="de Jong P.J."/>
            <person name="Renfree M.B."/>
            <person name="Mardis E.R."/>
            <person name="Wilson R.K."/>
        </authorList>
    </citation>
    <scope>NUCLEOTIDE SEQUENCE [LARGE SCALE GENOMIC DNA]</scope>
    <source>
        <strain evidence="16 17">Glennie</strain>
    </source>
</reference>
<keyword evidence="10" id="KW-0472">Membrane</keyword>
<dbReference type="PANTHER" id="PTHR24365:SF554">
    <property type="entry name" value="TOLL-LIKE RECEPTOR 13"/>
    <property type="match status" value="1"/>
</dbReference>
<dbReference type="InterPro" id="IPR000157">
    <property type="entry name" value="TIR_dom"/>
</dbReference>
<reference evidence="16" key="2">
    <citation type="submission" date="2025-08" db="UniProtKB">
        <authorList>
            <consortium name="Ensembl"/>
        </authorList>
    </citation>
    <scope>IDENTIFICATION</scope>
    <source>
        <strain evidence="16">Glennie</strain>
    </source>
</reference>
<comment type="similarity">
    <text evidence="2">Belongs to the Toll-like receptor family.</text>
</comment>
<dbReference type="Proteomes" id="UP000002279">
    <property type="component" value="Chromosome 6"/>
</dbReference>
<proteinExistence type="inferred from homology"/>
<name>A0A6I8N5V4_ORNAN</name>
<dbReference type="FunFam" id="3.80.10.10:FF:001164">
    <property type="entry name" value="GH01279p"/>
    <property type="match status" value="1"/>
</dbReference>
<evidence type="ECO:0000256" key="2">
    <source>
        <dbReference type="ARBA" id="ARBA00009634"/>
    </source>
</evidence>